<dbReference type="Gene3D" id="2.60.40.10">
    <property type="entry name" value="Immunoglobulins"/>
    <property type="match status" value="1"/>
</dbReference>
<accession>A0A1G7AVP4</accession>
<evidence type="ECO:0000313" key="3">
    <source>
        <dbReference type="Proteomes" id="UP000199072"/>
    </source>
</evidence>
<reference evidence="2 3" key="1">
    <citation type="submission" date="2016-10" db="EMBL/GenBank/DDBJ databases">
        <authorList>
            <person name="de Groot N.N."/>
        </authorList>
    </citation>
    <scope>NUCLEOTIDE SEQUENCE [LARGE SCALE GENOMIC DNA]</scope>
    <source>
        <strain evidence="2 3">47C3B</strain>
    </source>
</reference>
<organism evidence="2 3">
    <name type="scientific">Mucilaginibacter pineti</name>
    <dbReference type="NCBI Taxonomy" id="1391627"/>
    <lineage>
        <taxon>Bacteria</taxon>
        <taxon>Pseudomonadati</taxon>
        <taxon>Bacteroidota</taxon>
        <taxon>Sphingobacteriia</taxon>
        <taxon>Sphingobacteriales</taxon>
        <taxon>Sphingobacteriaceae</taxon>
        <taxon>Mucilaginibacter</taxon>
    </lineage>
</organism>
<dbReference type="Proteomes" id="UP000199072">
    <property type="component" value="Unassembled WGS sequence"/>
</dbReference>
<proteinExistence type="predicted"/>
<feature type="domain" description="PKD" evidence="1">
    <location>
        <begin position="152"/>
        <end position="204"/>
    </location>
</feature>
<dbReference type="STRING" id="1391627.SAMN05216464_104274"/>
<gene>
    <name evidence="2" type="ORF">SAMN05216464_104274</name>
</gene>
<dbReference type="InterPro" id="IPR035986">
    <property type="entry name" value="PKD_dom_sf"/>
</dbReference>
<dbReference type="OrthoDB" id="5381604at2"/>
<evidence type="ECO:0000313" key="2">
    <source>
        <dbReference type="EMBL" id="SDE18851.1"/>
    </source>
</evidence>
<dbReference type="InterPro" id="IPR013783">
    <property type="entry name" value="Ig-like_fold"/>
</dbReference>
<dbReference type="CDD" id="cd00146">
    <property type="entry name" value="PKD"/>
    <property type="match status" value="1"/>
</dbReference>
<dbReference type="SUPFAM" id="SSF49299">
    <property type="entry name" value="PKD domain"/>
    <property type="match status" value="1"/>
</dbReference>
<protein>
    <recommendedName>
        <fullName evidence="1">PKD domain-containing protein</fullName>
    </recommendedName>
</protein>
<evidence type="ECO:0000259" key="1">
    <source>
        <dbReference type="PROSITE" id="PS50093"/>
    </source>
</evidence>
<sequence>MNAIKYIFSIAFLLAVIVGCKKETYTDTAFINGATAPAKLSVMYNITQDNSGLVTITPNGEGASVYDVYYGDASSTPAKVYAGKNTQHTYAEGSYTVKIVAHNVTGKTAEMTQPLTVSFKAPENVEPTITTSGLTVTVSATADYETLFKVYYGDSTSTSPEPSHSVLQGQNITHTYTSAGTYEVRVVALSGGAATTEVKQTVKVGKQIDLPVTFDDPNYDYTMSDFGGNISSVAVDPANPANKVLKAIKGAGSEVWAGTTIGTALGFATKIPLSASATKMSVRVYSPAAGLDIKLKIEDHADGTHAVETDVKTTVANKWETLVFDFANQAAGTPALNAGYTYDKASIFFNFGVAGDGKAYYADDLQTVVAIKQISLPVTFDEANVDYSVIDFGNNVTAEAVDPTNATNKVKLTTKPSGAQTWAGTTIGTNLGFATKVPLAAGAMKMSVRVYSPAAGLDIKLKLEDHTDGTKAVETDVNTTVANAWETLTFDFSNPASGTPAFNSAVTYDKASIFFDFNVAGSGKKFYWDDVKFLGNVEPTVLGFPLTFQSAIIDYTFTDFNGGGVTIINNPHATGINTSTKVGQMVKSNGATYGGSYIAMPGPIDFSTKKTFTMKVYSPRVGAKVLLKVENLTDGNTSYEKEVTTAKAGEWELLTFDYSAVDVSKSYQKVVLIFDNGTMGDGSANYTWLFDDITLN</sequence>
<keyword evidence="3" id="KW-1185">Reference proteome</keyword>
<name>A0A1G7AVP4_9SPHI</name>
<dbReference type="EMBL" id="FNAI01000004">
    <property type="protein sequence ID" value="SDE18851.1"/>
    <property type="molecule type" value="Genomic_DNA"/>
</dbReference>
<dbReference type="Gene3D" id="2.60.120.260">
    <property type="entry name" value="Galactose-binding domain-like"/>
    <property type="match status" value="1"/>
</dbReference>
<dbReference type="RefSeq" id="WP_091149473.1">
    <property type="nucleotide sequence ID" value="NZ_FNAI01000004.1"/>
</dbReference>
<dbReference type="PROSITE" id="PS50093">
    <property type="entry name" value="PKD"/>
    <property type="match status" value="1"/>
</dbReference>
<dbReference type="InterPro" id="IPR000601">
    <property type="entry name" value="PKD_dom"/>
</dbReference>
<dbReference type="PROSITE" id="PS51257">
    <property type="entry name" value="PROKAR_LIPOPROTEIN"/>
    <property type="match status" value="1"/>
</dbReference>
<dbReference type="Pfam" id="PF00801">
    <property type="entry name" value="PKD"/>
    <property type="match status" value="1"/>
</dbReference>
<dbReference type="AlphaFoldDB" id="A0A1G7AVP4"/>